<accession>A0ABD1FTD9</accession>
<evidence type="ECO:0000313" key="2">
    <source>
        <dbReference type="EMBL" id="KAL1535093.1"/>
    </source>
</evidence>
<comment type="caution">
    <text evidence="2">The sequence shown here is derived from an EMBL/GenBank/DDBJ whole genome shotgun (WGS) entry which is preliminary data.</text>
</comment>
<feature type="region of interest" description="Disordered" evidence="1">
    <location>
        <begin position="1"/>
        <end position="204"/>
    </location>
</feature>
<dbReference type="PANTHER" id="PTHR36899">
    <property type="entry name" value="OS04G0395700 PROTEIN"/>
    <property type="match status" value="1"/>
</dbReference>
<gene>
    <name evidence="2" type="ORF">AAHA92_31188</name>
</gene>
<feature type="compositionally biased region" description="Acidic residues" evidence="1">
    <location>
        <begin position="137"/>
        <end position="168"/>
    </location>
</feature>
<feature type="compositionally biased region" description="Basic and acidic residues" evidence="1">
    <location>
        <begin position="28"/>
        <end position="44"/>
    </location>
</feature>
<feature type="compositionally biased region" description="Basic and acidic residues" evidence="1">
    <location>
        <begin position="1"/>
        <end position="19"/>
    </location>
</feature>
<organism evidence="2 3">
    <name type="scientific">Salvia divinorum</name>
    <name type="common">Maria pastora</name>
    <name type="synonym">Diviner's sage</name>
    <dbReference type="NCBI Taxonomy" id="28513"/>
    <lineage>
        <taxon>Eukaryota</taxon>
        <taxon>Viridiplantae</taxon>
        <taxon>Streptophyta</taxon>
        <taxon>Embryophyta</taxon>
        <taxon>Tracheophyta</taxon>
        <taxon>Spermatophyta</taxon>
        <taxon>Magnoliopsida</taxon>
        <taxon>eudicotyledons</taxon>
        <taxon>Gunneridae</taxon>
        <taxon>Pentapetalae</taxon>
        <taxon>asterids</taxon>
        <taxon>lamiids</taxon>
        <taxon>Lamiales</taxon>
        <taxon>Lamiaceae</taxon>
        <taxon>Nepetoideae</taxon>
        <taxon>Mentheae</taxon>
        <taxon>Salviinae</taxon>
        <taxon>Salvia</taxon>
        <taxon>Salvia subgen. Calosphace</taxon>
    </lineage>
</organism>
<feature type="compositionally biased region" description="Basic and acidic residues" evidence="1">
    <location>
        <begin position="113"/>
        <end position="124"/>
    </location>
</feature>
<dbReference type="Proteomes" id="UP001567538">
    <property type="component" value="Unassembled WGS sequence"/>
</dbReference>
<feature type="compositionally biased region" description="Acidic residues" evidence="1">
    <location>
        <begin position="75"/>
        <end position="102"/>
    </location>
</feature>
<evidence type="ECO:0000313" key="3">
    <source>
        <dbReference type="Proteomes" id="UP001567538"/>
    </source>
</evidence>
<dbReference type="EMBL" id="JBEAFC010000012">
    <property type="protein sequence ID" value="KAL1535093.1"/>
    <property type="molecule type" value="Genomic_DNA"/>
</dbReference>
<sequence>MADVKTVDEGGEFPEKRTLDLPNSINKVLDDSKDKGDSSKRQKIEVPTGKNGSVPLAVGENAAKSEEHVNAVAAAEEEEEDDDEDGEDYIAEQDEDADEEANGEAGRKGKGIVVDRKGKGKMIEESDNDDSDGHVDDDGDSSDDSDSDFSDGLDESDLEDDPLAEVDLDNILPSRTRRSRAPPGVRISNDPGKGKEGCYCSSFL</sequence>
<evidence type="ECO:0000256" key="1">
    <source>
        <dbReference type="SAM" id="MobiDB-lite"/>
    </source>
</evidence>
<protein>
    <submittedName>
        <fullName evidence="2">Nucleolin-like isoform X3</fullName>
    </submittedName>
</protein>
<name>A0ABD1FTD9_SALDI</name>
<reference evidence="2 3" key="1">
    <citation type="submission" date="2024-06" db="EMBL/GenBank/DDBJ databases">
        <title>A chromosome level genome sequence of Diviner's sage (Salvia divinorum).</title>
        <authorList>
            <person name="Ford S.A."/>
            <person name="Ro D.-K."/>
            <person name="Ness R.W."/>
            <person name="Phillips M.A."/>
        </authorList>
    </citation>
    <scope>NUCLEOTIDE SEQUENCE [LARGE SCALE GENOMIC DNA]</scope>
    <source>
        <strain evidence="2">SAF-2024a</strain>
        <tissue evidence="2">Leaf</tissue>
    </source>
</reference>
<keyword evidence="3" id="KW-1185">Reference proteome</keyword>
<dbReference type="AlphaFoldDB" id="A0ABD1FTD9"/>
<dbReference type="PANTHER" id="PTHR36899:SF3">
    <property type="entry name" value="F13K23.8 PROTEIN"/>
    <property type="match status" value="1"/>
</dbReference>
<proteinExistence type="predicted"/>